<dbReference type="SUPFAM" id="SSF81383">
    <property type="entry name" value="F-box domain"/>
    <property type="match status" value="1"/>
</dbReference>
<dbReference type="PANTHER" id="PTHR34591:SF50">
    <property type="entry name" value="F-BOX DOMAIN-CONTAINING PROTEIN"/>
    <property type="match status" value="1"/>
</dbReference>
<feature type="domain" description="F-box" evidence="1">
    <location>
        <begin position="26"/>
        <end position="72"/>
    </location>
</feature>
<dbReference type="PROSITE" id="PS50181">
    <property type="entry name" value="FBOX"/>
    <property type="match status" value="1"/>
</dbReference>
<dbReference type="Gene3D" id="1.20.1280.50">
    <property type="match status" value="1"/>
</dbReference>
<evidence type="ECO:0000313" key="2">
    <source>
        <dbReference type="EMBL" id="TVT98547.1"/>
    </source>
</evidence>
<dbReference type="CDD" id="cd09917">
    <property type="entry name" value="F-box_SF"/>
    <property type="match status" value="1"/>
</dbReference>
<dbReference type="EMBL" id="RWGY01000843">
    <property type="protein sequence ID" value="TVT98547.1"/>
    <property type="molecule type" value="Genomic_DNA"/>
</dbReference>
<dbReference type="SMART" id="SM00256">
    <property type="entry name" value="FBOX"/>
    <property type="match status" value="1"/>
</dbReference>
<sequence length="515" mass="58069">MDRRVEGETPDDCKTEAEQGTVATTADLSALLPEDVLADFLRRLAPRDLAASRCVCKAWRDVVDARRLLRTQLLPLWLGGIFINFHNYYISEHFARPSTSHPSISGKHDYLPGAGPRSWSQVKDHCNGLLLVDGYDKVLHRRLDYVLNPATRWVAPLTVPPTLAPNMDRFQDSYRKYLLYDPAISLHYMVVMIPCLYARLQPGDLHYDSYIAQLDPILEQSEWPPSPCILHVFSSRTGQWEERSFVREGGAAGTVADIRQSWPHDQRNAVYWKGALISVSDGRYQVIKPPAGIENKYYPQFHLGKSKNGVYCANVHEWFHLRVWILSESGNQTEWVLKHDEDILGCLSKQNVGSSCDYRRQNCGPWLLQNINAECNRNVTLEQPAEEKFEWTSDMSSDENSPGDNAYEDTEAGRYCGYLDILGFHPYKEIIFLSESITIGLAYDFKNMKVKVLGNLYPAGYDEELPNERLINSSFSYTPCCDICYGPSPLGALSDLRAAGQRDDGIAGGVVAAGS</sequence>
<evidence type="ECO:0000313" key="3">
    <source>
        <dbReference type="Proteomes" id="UP000324897"/>
    </source>
</evidence>
<dbReference type="InterPro" id="IPR036047">
    <property type="entry name" value="F-box-like_dom_sf"/>
</dbReference>
<evidence type="ECO:0000259" key="1">
    <source>
        <dbReference type="PROSITE" id="PS50181"/>
    </source>
</evidence>
<dbReference type="Pfam" id="PF00646">
    <property type="entry name" value="F-box"/>
    <property type="match status" value="1"/>
</dbReference>
<dbReference type="OrthoDB" id="639965at2759"/>
<dbReference type="PANTHER" id="PTHR34591">
    <property type="entry name" value="OS03G0653100 PROTEIN-RELATED"/>
    <property type="match status" value="1"/>
</dbReference>
<dbReference type="AlphaFoldDB" id="A0A5J9SH11"/>
<protein>
    <recommendedName>
        <fullName evidence="1">F-box domain-containing protein</fullName>
    </recommendedName>
</protein>
<reference evidence="2 3" key="1">
    <citation type="journal article" date="2019" name="Sci. Rep.">
        <title>A high-quality genome of Eragrostis curvula grass provides insights into Poaceae evolution and supports new strategies to enhance forage quality.</title>
        <authorList>
            <person name="Carballo J."/>
            <person name="Santos B.A.C.M."/>
            <person name="Zappacosta D."/>
            <person name="Garbus I."/>
            <person name="Selva J.P."/>
            <person name="Gallo C.A."/>
            <person name="Diaz A."/>
            <person name="Albertini E."/>
            <person name="Caccamo M."/>
            <person name="Echenique V."/>
        </authorList>
    </citation>
    <scope>NUCLEOTIDE SEQUENCE [LARGE SCALE GENOMIC DNA]</scope>
    <source>
        <strain evidence="3">cv. Victoria</strain>
        <tissue evidence="2">Leaf</tissue>
    </source>
</reference>
<dbReference type="Gramene" id="TVT98547">
    <property type="protein sequence ID" value="TVT98547"/>
    <property type="gene ID" value="EJB05_56159"/>
</dbReference>
<dbReference type="InterPro" id="IPR001810">
    <property type="entry name" value="F-box_dom"/>
</dbReference>
<comment type="caution">
    <text evidence="2">The sequence shown here is derived from an EMBL/GenBank/DDBJ whole genome shotgun (WGS) entry which is preliminary data.</text>
</comment>
<feature type="non-terminal residue" evidence="2">
    <location>
        <position position="1"/>
    </location>
</feature>
<keyword evidence="3" id="KW-1185">Reference proteome</keyword>
<organism evidence="2 3">
    <name type="scientific">Eragrostis curvula</name>
    <name type="common">weeping love grass</name>
    <dbReference type="NCBI Taxonomy" id="38414"/>
    <lineage>
        <taxon>Eukaryota</taxon>
        <taxon>Viridiplantae</taxon>
        <taxon>Streptophyta</taxon>
        <taxon>Embryophyta</taxon>
        <taxon>Tracheophyta</taxon>
        <taxon>Spermatophyta</taxon>
        <taxon>Magnoliopsida</taxon>
        <taxon>Liliopsida</taxon>
        <taxon>Poales</taxon>
        <taxon>Poaceae</taxon>
        <taxon>PACMAD clade</taxon>
        <taxon>Chloridoideae</taxon>
        <taxon>Eragrostideae</taxon>
        <taxon>Eragrostidinae</taxon>
        <taxon>Eragrostis</taxon>
    </lineage>
</organism>
<accession>A0A5J9SH11</accession>
<proteinExistence type="predicted"/>
<name>A0A5J9SH11_9POAL</name>
<gene>
    <name evidence="2" type="ORF">EJB05_56159</name>
</gene>
<dbReference type="Proteomes" id="UP000324897">
    <property type="component" value="Unassembled WGS sequence"/>
</dbReference>